<keyword evidence="3" id="KW-0547">Nucleotide-binding</keyword>
<feature type="compositionally biased region" description="Low complexity" evidence="7">
    <location>
        <begin position="222"/>
        <end position="234"/>
    </location>
</feature>
<dbReference type="Proteomes" id="UP000660262">
    <property type="component" value="Unassembled WGS sequence"/>
</dbReference>
<name>A0A830HPU8_9CHLO</name>
<evidence type="ECO:0000313" key="9">
    <source>
        <dbReference type="EMBL" id="GHP08705.1"/>
    </source>
</evidence>
<sequence length="410" mass="43855">MASTAGRAGRQAATAADAANPQAAAVSEKIQKLQDQADVFTRKLEIEKRRGEEMDKQISTLGSRLLEQRRRMGGVNAAKENRDIKGANLLVDMNGVVKLADFGASKKVSETLSTVQKSIRGTPYWMAPEVIKQTGHGWQADIWSVACTIVEMATGKPPWSEFNTHVSVLFHIASSTEPPTLPEHMGADAKDLLLKCFQRTPTERPSCKECLAHPFVVGAVTPNGNGATGGRTTAMPHQESRRLSDRVVPPPALRVTNNNSLTNVKSAAAAARAAMSPKPKAKASSGEGAEQPFAPVHRRTSSSSSSSPPPPAPPTELDDSFRFDSIGSNMFKLEPSLWREPSGQLGSESSFARADDADTLASLTIDELRPPRRLAKLPLAHAGDVLARAPPPAALNDGSFRHGTSLLAPR</sequence>
<dbReference type="AlphaFoldDB" id="A0A830HPU8"/>
<dbReference type="Pfam" id="PF00069">
    <property type="entry name" value="Pkinase"/>
    <property type="match status" value="1"/>
</dbReference>
<evidence type="ECO:0000256" key="4">
    <source>
        <dbReference type="ARBA" id="ARBA00022777"/>
    </source>
</evidence>
<feature type="coiled-coil region" evidence="6">
    <location>
        <begin position="23"/>
        <end position="50"/>
    </location>
</feature>
<dbReference type="EMBL" id="BNJQ01000021">
    <property type="protein sequence ID" value="GHP08705.1"/>
    <property type="molecule type" value="Genomic_DNA"/>
</dbReference>
<keyword evidence="4" id="KW-0418">Kinase</keyword>
<dbReference type="SUPFAM" id="SSF56112">
    <property type="entry name" value="Protein kinase-like (PK-like)"/>
    <property type="match status" value="1"/>
</dbReference>
<keyword evidence="10" id="KW-1185">Reference proteome</keyword>
<feature type="compositionally biased region" description="Polar residues" evidence="7">
    <location>
        <begin position="255"/>
        <end position="264"/>
    </location>
</feature>
<proteinExistence type="inferred from homology"/>
<keyword evidence="5" id="KW-0067">ATP-binding</keyword>
<gene>
    <name evidence="9" type="ORF">PPROV_000744200</name>
</gene>
<dbReference type="SMART" id="SM00220">
    <property type="entry name" value="S_TKc"/>
    <property type="match status" value="1"/>
</dbReference>
<evidence type="ECO:0000256" key="5">
    <source>
        <dbReference type="ARBA" id="ARBA00022840"/>
    </source>
</evidence>
<keyword evidence="6" id="KW-0175">Coiled coil</keyword>
<dbReference type="GO" id="GO:0005524">
    <property type="term" value="F:ATP binding"/>
    <property type="evidence" value="ECO:0007669"/>
    <property type="project" value="UniProtKB-KW"/>
</dbReference>
<reference evidence="9" key="1">
    <citation type="submission" date="2020-10" db="EMBL/GenBank/DDBJ databases">
        <title>Unveiling of a novel bifunctional photoreceptor, Dualchrome1, isolated from a cosmopolitan green alga.</title>
        <authorList>
            <person name="Suzuki S."/>
            <person name="Kawachi M."/>
        </authorList>
    </citation>
    <scope>NUCLEOTIDE SEQUENCE</scope>
    <source>
        <strain evidence="9">NIES 2893</strain>
    </source>
</reference>
<evidence type="ECO:0000256" key="1">
    <source>
        <dbReference type="ARBA" id="ARBA00006529"/>
    </source>
</evidence>
<dbReference type="InterPro" id="IPR050538">
    <property type="entry name" value="MAP_kinase_kinase_kinase"/>
</dbReference>
<evidence type="ECO:0000256" key="7">
    <source>
        <dbReference type="SAM" id="MobiDB-lite"/>
    </source>
</evidence>
<dbReference type="InterPro" id="IPR000719">
    <property type="entry name" value="Prot_kinase_dom"/>
</dbReference>
<feature type="region of interest" description="Disordered" evidence="7">
    <location>
        <begin position="389"/>
        <end position="410"/>
    </location>
</feature>
<dbReference type="PANTHER" id="PTHR48016:SF56">
    <property type="entry name" value="MAPKK KINASE"/>
    <property type="match status" value="1"/>
</dbReference>
<accession>A0A830HPU8</accession>
<dbReference type="InterPro" id="IPR011009">
    <property type="entry name" value="Kinase-like_dom_sf"/>
</dbReference>
<feature type="compositionally biased region" description="Low complexity" evidence="7">
    <location>
        <begin position="265"/>
        <end position="285"/>
    </location>
</feature>
<protein>
    <recommendedName>
        <fullName evidence="8">Protein kinase domain-containing protein</fullName>
    </recommendedName>
</protein>
<dbReference type="Gene3D" id="1.10.510.10">
    <property type="entry name" value="Transferase(Phosphotransferase) domain 1"/>
    <property type="match status" value="1"/>
</dbReference>
<feature type="region of interest" description="Disordered" evidence="7">
    <location>
        <begin position="222"/>
        <end position="322"/>
    </location>
</feature>
<feature type="region of interest" description="Disordered" evidence="7">
    <location>
        <begin position="1"/>
        <end position="21"/>
    </location>
</feature>
<evidence type="ECO:0000259" key="8">
    <source>
        <dbReference type="PROSITE" id="PS50011"/>
    </source>
</evidence>
<keyword evidence="2" id="KW-0808">Transferase</keyword>
<dbReference type="PROSITE" id="PS50011">
    <property type="entry name" value="PROTEIN_KINASE_DOM"/>
    <property type="match status" value="1"/>
</dbReference>
<dbReference type="PANTHER" id="PTHR48016">
    <property type="entry name" value="MAP KINASE KINASE KINASE SSK2-RELATED-RELATED"/>
    <property type="match status" value="1"/>
</dbReference>
<evidence type="ECO:0000313" key="10">
    <source>
        <dbReference type="Proteomes" id="UP000660262"/>
    </source>
</evidence>
<comment type="caution">
    <text evidence="9">The sequence shown here is derived from an EMBL/GenBank/DDBJ whole genome shotgun (WGS) entry which is preliminary data.</text>
</comment>
<comment type="similarity">
    <text evidence="1">Belongs to the protein kinase superfamily. STE Ser/Thr protein kinase family. MAP kinase kinase kinase subfamily.</text>
</comment>
<organism evidence="9 10">
    <name type="scientific">Pycnococcus provasolii</name>
    <dbReference type="NCBI Taxonomy" id="41880"/>
    <lineage>
        <taxon>Eukaryota</taxon>
        <taxon>Viridiplantae</taxon>
        <taxon>Chlorophyta</taxon>
        <taxon>Pseudoscourfieldiophyceae</taxon>
        <taxon>Pseudoscourfieldiales</taxon>
        <taxon>Pycnococcaceae</taxon>
        <taxon>Pycnococcus</taxon>
    </lineage>
</organism>
<dbReference type="GO" id="GO:0004672">
    <property type="term" value="F:protein kinase activity"/>
    <property type="evidence" value="ECO:0007669"/>
    <property type="project" value="InterPro"/>
</dbReference>
<evidence type="ECO:0000256" key="2">
    <source>
        <dbReference type="ARBA" id="ARBA00022679"/>
    </source>
</evidence>
<dbReference type="OrthoDB" id="266718at2759"/>
<evidence type="ECO:0000256" key="3">
    <source>
        <dbReference type="ARBA" id="ARBA00022741"/>
    </source>
</evidence>
<feature type="domain" description="Protein kinase" evidence="8">
    <location>
        <begin position="1"/>
        <end position="216"/>
    </location>
</feature>
<evidence type="ECO:0000256" key="6">
    <source>
        <dbReference type="SAM" id="Coils"/>
    </source>
</evidence>